<proteinExistence type="predicted"/>
<accession>A0A7W5DUA8</accession>
<evidence type="ECO:0000313" key="1">
    <source>
        <dbReference type="EMBL" id="MBB3204693.1"/>
    </source>
</evidence>
<organism evidence="1 2">
    <name type="scientific">Aporhodopirellula rubra</name>
    <dbReference type="NCBI Taxonomy" id="980271"/>
    <lineage>
        <taxon>Bacteria</taxon>
        <taxon>Pseudomonadati</taxon>
        <taxon>Planctomycetota</taxon>
        <taxon>Planctomycetia</taxon>
        <taxon>Pirellulales</taxon>
        <taxon>Pirellulaceae</taxon>
        <taxon>Aporhodopirellula</taxon>
    </lineage>
</organism>
<gene>
    <name evidence="1" type="ORF">FHS27_000457</name>
</gene>
<dbReference type="RefSeq" id="WP_184301011.1">
    <property type="nucleotide sequence ID" value="NZ_JACHXU010000001.1"/>
</dbReference>
<evidence type="ECO:0000313" key="2">
    <source>
        <dbReference type="Proteomes" id="UP000536179"/>
    </source>
</evidence>
<protein>
    <recommendedName>
        <fullName evidence="3">DUF3618 domain-containing protein</fullName>
    </recommendedName>
</protein>
<dbReference type="EMBL" id="JACHXU010000001">
    <property type="protein sequence ID" value="MBB3204693.1"/>
    <property type="molecule type" value="Genomic_DNA"/>
</dbReference>
<name>A0A7W5DUA8_9BACT</name>
<comment type="caution">
    <text evidence="1">The sequence shown here is derived from an EMBL/GenBank/DDBJ whole genome shotgun (WGS) entry which is preliminary data.</text>
</comment>
<dbReference type="AlphaFoldDB" id="A0A7W5DUA8"/>
<reference evidence="1 2" key="1">
    <citation type="submission" date="2020-08" db="EMBL/GenBank/DDBJ databases">
        <title>Genomic Encyclopedia of Type Strains, Phase III (KMG-III): the genomes of soil and plant-associated and newly described type strains.</title>
        <authorList>
            <person name="Whitman W."/>
        </authorList>
    </citation>
    <scope>NUCLEOTIDE SEQUENCE [LARGE SCALE GENOMIC DNA]</scope>
    <source>
        <strain evidence="1 2">CECT 8075</strain>
    </source>
</reference>
<sequence>MAVTNATRRQSEAIRASMREIRSELPYDVDDARERVKQLSDWKYHMSRRPVAVMAAAAVVGYLLVPAKRSSSTVIHHQQAEASAPPAKRSVFGGIAGAVATLLIRQAATMTANQIASKFSAGHAVQPSLSRQEVHS</sequence>
<keyword evidence="2" id="KW-1185">Reference proteome</keyword>
<dbReference type="Proteomes" id="UP000536179">
    <property type="component" value="Unassembled WGS sequence"/>
</dbReference>
<evidence type="ECO:0008006" key="3">
    <source>
        <dbReference type="Google" id="ProtNLM"/>
    </source>
</evidence>